<accession>A0A1H3Y370</accession>
<dbReference type="OrthoDB" id="9814448at2"/>
<dbReference type="SMART" id="SM00671">
    <property type="entry name" value="SEL1"/>
    <property type="match status" value="6"/>
</dbReference>
<dbReference type="Gene3D" id="1.25.40.10">
    <property type="entry name" value="Tetratricopeptide repeat domain"/>
    <property type="match status" value="7"/>
</dbReference>
<dbReference type="PROSITE" id="PS50293">
    <property type="entry name" value="TPR_REGION"/>
    <property type="match status" value="1"/>
</dbReference>
<dbReference type="AlphaFoldDB" id="A0A1H3Y370"/>
<dbReference type="SUPFAM" id="SSF48452">
    <property type="entry name" value="TPR-like"/>
    <property type="match status" value="5"/>
</dbReference>
<keyword evidence="4" id="KW-0732">Signal</keyword>
<organism evidence="5 6">
    <name type="scientific">Arachidicoccus rhizosphaerae</name>
    <dbReference type="NCBI Taxonomy" id="551991"/>
    <lineage>
        <taxon>Bacteria</taxon>
        <taxon>Pseudomonadati</taxon>
        <taxon>Bacteroidota</taxon>
        <taxon>Chitinophagia</taxon>
        <taxon>Chitinophagales</taxon>
        <taxon>Chitinophagaceae</taxon>
        <taxon>Arachidicoccus</taxon>
    </lineage>
</organism>
<dbReference type="RefSeq" id="WP_091396121.1">
    <property type="nucleotide sequence ID" value="NZ_FNQY01000007.1"/>
</dbReference>
<dbReference type="InterPro" id="IPR006597">
    <property type="entry name" value="Sel1-like"/>
</dbReference>
<feature type="repeat" description="TPR" evidence="3">
    <location>
        <begin position="661"/>
        <end position="694"/>
    </location>
</feature>
<dbReference type="STRING" id="551991.SAMN05192529_10779"/>
<dbReference type="InterPro" id="IPR019734">
    <property type="entry name" value="TPR_rpt"/>
</dbReference>
<feature type="signal peptide" evidence="4">
    <location>
        <begin position="1"/>
        <end position="24"/>
    </location>
</feature>
<protein>
    <submittedName>
        <fullName evidence="5">Tetratricopeptide repeat-containing protein</fullName>
    </submittedName>
</protein>
<sequence length="1014" mass="115111">MSRSIKFVGLAVVATAGFSIQLQAQATKINTDPDAEFKQAKDLYFRGQYSLAYPIFKTLNYSAPYHNSNIPETRAVEAKFYTLSCSLMLNQASAEEPAKEFIHFEHSTPLVEMLSYQLAEYYFRKENFQEALNYYKSAGTANLSNEETAKLQFHQGYCLFTMQKFEEAEPLFNAIRQMPSNPNYIDANYYYGFIEFYKKDYDAALSSLQIVKDNPSYNKIVPYYIAEIYYFQDQKSKALRYAEQSISEGGQYYETELKQLAGHIYFEQGAYSKALPYLEAYITKSAKVKREDLYELSYCYYQDKQWNKAIEGLKELGGKEDSLAQNSMYLLGDAYLHTGDKSSARNAFLFCSLNSSNKSQKAISTFNYAKLSYELGYQDVALSELKKFITDYPGSPYNQEAKELLVSVLSNANNYKEALAMISSLGGTQSEVVQRAYPRILYGRAVELINDQNIDQASAMINKIFNLPYSEKEVQPAYFWKGELAYRSQNYSGAIDALNKYLLNPVNYGEVNETDANYTLGYAYLRSEDYNKALNAFRKVATTANSGSTNVQKDAYLRTADCYFMQKNYSQASTIYDDIIKQNLPSADYAYYQKAVIAGAYGRVADKVAYLQAFDQQYGNSSLAAEANLQMASAYMASENFSKAVAPLQKVLNSNQEALKPDAYLNLGVTYFNMGNNQQSLESFQQLIKRYPNAEQSNDAISYVRNIFVNEHQPEKYLAFMQQNGKQVSYSEQDSLSYMSAFKAYGDEQFDAAINGFQSYLNSFPEGGHNIDAAYYLAGLYNQRKDVNNALKYYQVVAAKAPNNFAEDAALQAARLYYFEKKDYASATTYYQQLKDIATSQENKLESMRGLLRCQYKTEQWAAAEANAQDLLNQKGIADDDRQISNTIIAKNLQQQGDLDGATEAYKKVYALGKSEYAAEARYRVAEILTDQNKYKDAEKAAFDVINKSGSYDYWITKSYILLGDIYFKENDLFNAEATLKSVVDNASDSTLAKEAQTKLDQVLAQKKKKSRVE</sequence>
<feature type="repeat" description="TPR" evidence="3">
    <location>
        <begin position="771"/>
        <end position="804"/>
    </location>
</feature>
<feature type="chain" id="PRO_5011433598" evidence="4">
    <location>
        <begin position="25"/>
        <end position="1014"/>
    </location>
</feature>
<name>A0A1H3Y370_9BACT</name>
<keyword evidence="1" id="KW-0677">Repeat</keyword>
<evidence type="ECO:0000256" key="2">
    <source>
        <dbReference type="ARBA" id="ARBA00022803"/>
    </source>
</evidence>
<dbReference type="PANTHER" id="PTHR45586:SF1">
    <property type="entry name" value="LIPOPOLYSACCHARIDE ASSEMBLY PROTEIN B"/>
    <property type="match status" value="1"/>
</dbReference>
<dbReference type="Proteomes" id="UP000199041">
    <property type="component" value="Unassembled WGS sequence"/>
</dbReference>
<feature type="repeat" description="TPR" evidence="3">
    <location>
        <begin position="514"/>
        <end position="547"/>
    </location>
</feature>
<keyword evidence="6" id="KW-1185">Reference proteome</keyword>
<evidence type="ECO:0000256" key="3">
    <source>
        <dbReference type="PROSITE-ProRule" id="PRU00339"/>
    </source>
</evidence>
<dbReference type="InterPro" id="IPR011990">
    <property type="entry name" value="TPR-like_helical_dom_sf"/>
</dbReference>
<dbReference type="EMBL" id="FNQY01000007">
    <property type="protein sequence ID" value="SEA06099.1"/>
    <property type="molecule type" value="Genomic_DNA"/>
</dbReference>
<gene>
    <name evidence="5" type="ORF">SAMN05192529_10779</name>
</gene>
<evidence type="ECO:0000313" key="5">
    <source>
        <dbReference type="EMBL" id="SEA06099.1"/>
    </source>
</evidence>
<dbReference type="PANTHER" id="PTHR45586">
    <property type="entry name" value="TPR REPEAT-CONTAINING PROTEIN PA4667"/>
    <property type="match status" value="1"/>
</dbReference>
<evidence type="ECO:0000256" key="1">
    <source>
        <dbReference type="ARBA" id="ARBA00022737"/>
    </source>
</evidence>
<evidence type="ECO:0000313" key="6">
    <source>
        <dbReference type="Proteomes" id="UP000199041"/>
    </source>
</evidence>
<evidence type="ECO:0000256" key="4">
    <source>
        <dbReference type="SAM" id="SignalP"/>
    </source>
</evidence>
<reference evidence="5 6" key="1">
    <citation type="submission" date="2016-10" db="EMBL/GenBank/DDBJ databases">
        <authorList>
            <person name="de Groot N.N."/>
        </authorList>
    </citation>
    <scope>NUCLEOTIDE SEQUENCE [LARGE SCALE GENOMIC DNA]</scope>
    <source>
        <strain evidence="5 6">Vu-144</strain>
    </source>
</reference>
<dbReference type="Pfam" id="PF13432">
    <property type="entry name" value="TPR_16"/>
    <property type="match status" value="2"/>
</dbReference>
<dbReference type="SMART" id="SM00028">
    <property type="entry name" value="TPR"/>
    <property type="match status" value="10"/>
</dbReference>
<dbReference type="PROSITE" id="PS50005">
    <property type="entry name" value="TPR"/>
    <property type="match status" value="3"/>
</dbReference>
<dbReference type="InterPro" id="IPR051012">
    <property type="entry name" value="CellSynth/LPSAsmb/PSIAsmb"/>
</dbReference>
<keyword evidence="2 3" id="KW-0802">TPR repeat</keyword>
<dbReference type="Pfam" id="PF14559">
    <property type="entry name" value="TPR_19"/>
    <property type="match status" value="1"/>
</dbReference>
<dbReference type="Pfam" id="PF13174">
    <property type="entry name" value="TPR_6"/>
    <property type="match status" value="2"/>
</dbReference>
<proteinExistence type="predicted"/>